<dbReference type="PANTHER" id="PTHR23272:SF187">
    <property type="entry name" value="AC9 TRANSPOSASE-RELATED"/>
    <property type="match status" value="1"/>
</dbReference>
<dbReference type="Gramene" id="OB03G33330.1">
    <property type="protein sequence ID" value="OB03G33330.1"/>
    <property type="gene ID" value="OB03G33330"/>
</dbReference>
<evidence type="ECO:0000259" key="1">
    <source>
        <dbReference type="Pfam" id="PF05699"/>
    </source>
</evidence>
<evidence type="ECO:0000313" key="3">
    <source>
        <dbReference type="Proteomes" id="UP000006038"/>
    </source>
</evidence>
<sequence>VNAVRENLYKLVVQYQDVEGVATSQGVNGASSSATNTAPSDEVFDIFDQYMSGRVVSSSQLRTELDLYLDEQPLPRTQDFDIISWWKFGGIRYPTLRKIARDIMAIPITTVASESTFSIAGRVISPCRSLLTSQLVEALMCVQAWGRADMIGT</sequence>
<dbReference type="Pfam" id="PF05699">
    <property type="entry name" value="Dimer_Tnp_hAT"/>
    <property type="match status" value="1"/>
</dbReference>
<dbReference type="SUPFAM" id="SSF53098">
    <property type="entry name" value="Ribonuclease H-like"/>
    <property type="match status" value="1"/>
</dbReference>
<protein>
    <recommendedName>
        <fullName evidence="1">HAT C-terminal dimerisation domain-containing protein</fullName>
    </recommendedName>
</protein>
<name>J3LQK7_ORYBR</name>
<keyword evidence="3" id="KW-1185">Reference proteome</keyword>
<dbReference type="InterPro" id="IPR012337">
    <property type="entry name" value="RNaseH-like_sf"/>
</dbReference>
<organism evidence="2">
    <name type="scientific">Oryza brachyantha</name>
    <name type="common">malo sina</name>
    <dbReference type="NCBI Taxonomy" id="4533"/>
    <lineage>
        <taxon>Eukaryota</taxon>
        <taxon>Viridiplantae</taxon>
        <taxon>Streptophyta</taxon>
        <taxon>Embryophyta</taxon>
        <taxon>Tracheophyta</taxon>
        <taxon>Spermatophyta</taxon>
        <taxon>Magnoliopsida</taxon>
        <taxon>Liliopsida</taxon>
        <taxon>Poales</taxon>
        <taxon>Poaceae</taxon>
        <taxon>BOP clade</taxon>
        <taxon>Oryzoideae</taxon>
        <taxon>Oryzeae</taxon>
        <taxon>Oryzinae</taxon>
        <taxon>Oryza</taxon>
    </lineage>
</organism>
<dbReference type="GO" id="GO:0046983">
    <property type="term" value="F:protein dimerization activity"/>
    <property type="evidence" value="ECO:0007669"/>
    <property type="project" value="InterPro"/>
</dbReference>
<proteinExistence type="predicted"/>
<dbReference type="AlphaFoldDB" id="J3LQK7"/>
<dbReference type="PANTHER" id="PTHR23272">
    <property type="entry name" value="BED FINGER-RELATED"/>
    <property type="match status" value="1"/>
</dbReference>
<reference evidence="2" key="2">
    <citation type="submission" date="2013-04" db="UniProtKB">
        <authorList>
            <consortium name="EnsemblPlants"/>
        </authorList>
    </citation>
    <scope>IDENTIFICATION</scope>
</reference>
<evidence type="ECO:0000313" key="2">
    <source>
        <dbReference type="EnsemblPlants" id="OB03G33330.1"/>
    </source>
</evidence>
<dbReference type="OMA" id="VLNYWKE"/>
<dbReference type="STRING" id="4533.J3LQK7"/>
<dbReference type="Proteomes" id="UP000006038">
    <property type="component" value="Chromosome 3"/>
</dbReference>
<feature type="domain" description="HAT C-terminal dimerisation" evidence="1">
    <location>
        <begin position="64"/>
        <end position="145"/>
    </location>
</feature>
<reference evidence="2" key="1">
    <citation type="journal article" date="2013" name="Nat. Commun.">
        <title>Whole-genome sequencing of Oryza brachyantha reveals mechanisms underlying Oryza genome evolution.</title>
        <authorList>
            <person name="Chen J."/>
            <person name="Huang Q."/>
            <person name="Gao D."/>
            <person name="Wang J."/>
            <person name="Lang Y."/>
            <person name="Liu T."/>
            <person name="Li B."/>
            <person name="Bai Z."/>
            <person name="Luis Goicoechea J."/>
            <person name="Liang C."/>
            <person name="Chen C."/>
            <person name="Zhang W."/>
            <person name="Sun S."/>
            <person name="Liao Y."/>
            <person name="Zhang X."/>
            <person name="Yang L."/>
            <person name="Song C."/>
            <person name="Wang M."/>
            <person name="Shi J."/>
            <person name="Liu G."/>
            <person name="Liu J."/>
            <person name="Zhou H."/>
            <person name="Zhou W."/>
            <person name="Yu Q."/>
            <person name="An N."/>
            <person name="Chen Y."/>
            <person name="Cai Q."/>
            <person name="Wang B."/>
            <person name="Liu B."/>
            <person name="Min J."/>
            <person name="Huang Y."/>
            <person name="Wu H."/>
            <person name="Li Z."/>
            <person name="Zhang Y."/>
            <person name="Yin Y."/>
            <person name="Song W."/>
            <person name="Jiang J."/>
            <person name="Jackson S.A."/>
            <person name="Wing R.A."/>
            <person name="Wang J."/>
            <person name="Chen M."/>
        </authorList>
    </citation>
    <scope>NUCLEOTIDE SEQUENCE [LARGE SCALE GENOMIC DNA]</scope>
    <source>
        <strain evidence="2">cv. IRGC 101232</strain>
    </source>
</reference>
<dbReference type="EnsemblPlants" id="OB03G33330.1">
    <property type="protein sequence ID" value="OB03G33330.1"/>
    <property type="gene ID" value="OB03G33330"/>
</dbReference>
<accession>J3LQK7</accession>
<dbReference type="InterPro" id="IPR008906">
    <property type="entry name" value="HATC_C_dom"/>
</dbReference>
<dbReference type="HOGENOM" id="CLU_009123_5_4_1"/>
<dbReference type="eggNOG" id="KOG1121">
    <property type="taxonomic scope" value="Eukaryota"/>
</dbReference>